<evidence type="ECO:0000256" key="2">
    <source>
        <dbReference type="SAM" id="MobiDB-lite"/>
    </source>
</evidence>
<feature type="region of interest" description="Disordered" evidence="2">
    <location>
        <begin position="57"/>
        <end position="80"/>
    </location>
</feature>
<dbReference type="PANTHER" id="PTHR45625">
    <property type="entry name" value="PEPTIDYL-PROLYL CIS-TRANS ISOMERASE-RELATED"/>
    <property type="match status" value="1"/>
</dbReference>
<keyword evidence="3" id="KW-0812">Transmembrane</keyword>
<dbReference type="InterPro" id="IPR002130">
    <property type="entry name" value="Cyclophilin-type_PPIase_dom"/>
</dbReference>
<reference evidence="5 6" key="1">
    <citation type="submission" date="2018-11" db="EMBL/GenBank/DDBJ databases">
        <authorList>
            <person name="Kleinhagauer T."/>
            <person name="Glaeser S.P."/>
            <person name="Spergser J."/>
            <person name="Ruckert C."/>
            <person name="Kaempfer P."/>
            <person name="Busse H.-J."/>
        </authorList>
    </citation>
    <scope>NUCLEOTIDE SEQUENCE [LARGE SCALE GENOMIC DNA]</scope>
    <source>
        <strain evidence="5 6">W8</strain>
    </source>
</reference>
<gene>
    <name evidence="5" type="primary">cypB</name>
    <name evidence="5" type="ORF">CGERO_06155</name>
</gene>
<keyword evidence="6" id="KW-1185">Reference proteome</keyword>
<dbReference type="AlphaFoldDB" id="A0A3G6J3J2"/>
<accession>A0A3G6J3J2</accession>
<feature type="region of interest" description="Disordered" evidence="2">
    <location>
        <begin position="1"/>
        <end position="29"/>
    </location>
</feature>
<keyword evidence="3" id="KW-1133">Transmembrane helix</keyword>
<feature type="region of interest" description="Disordered" evidence="2">
    <location>
        <begin position="257"/>
        <end position="278"/>
    </location>
</feature>
<dbReference type="Pfam" id="PF00160">
    <property type="entry name" value="Pro_isomerase"/>
    <property type="match status" value="1"/>
</dbReference>
<organism evidence="5 6">
    <name type="scientific">Corynebacterium gerontici</name>
    <dbReference type="NCBI Taxonomy" id="2079234"/>
    <lineage>
        <taxon>Bacteria</taxon>
        <taxon>Bacillati</taxon>
        <taxon>Actinomycetota</taxon>
        <taxon>Actinomycetes</taxon>
        <taxon>Mycobacteriales</taxon>
        <taxon>Corynebacteriaceae</taxon>
        <taxon>Corynebacterium</taxon>
    </lineage>
</organism>
<dbReference type="Gene3D" id="2.40.100.10">
    <property type="entry name" value="Cyclophilin-like"/>
    <property type="match status" value="1"/>
</dbReference>
<evidence type="ECO:0000313" key="6">
    <source>
        <dbReference type="Proteomes" id="UP000271587"/>
    </source>
</evidence>
<feature type="compositionally biased region" description="Low complexity" evidence="2">
    <location>
        <begin position="61"/>
        <end position="70"/>
    </location>
</feature>
<keyword evidence="5" id="KW-0413">Isomerase</keyword>
<feature type="compositionally biased region" description="Basic and acidic residues" evidence="2">
    <location>
        <begin position="1"/>
        <end position="23"/>
    </location>
</feature>
<dbReference type="Proteomes" id="UP000271587">
    <property type="component" value="Chromosome"/>
</dbReference>
<dbReference type="KEGG" id="cgk:CGERO_06155"/>
<dbReference type="InterPro" id="IPR029000">
    <property type="entry name" value="Cyclophilin-like_dom_sf"/>
</dbReference>
<evidence type="ECO:0000259" key="4">
    <source>
        <dbReference type="PROSITE" id="PS50072"/>
    </source>
</evidence>
<dbReference type="EMBL" id="CP033897">
    <property type="protein sequence ID" value="AZA11538.1"/>
    <property type="molecule type" value="Genomic_DNA"/>
</dbReference>
<feature type="transmembrane region" description="Helical" evidence="3">
    <location>
        <begin position="30"/>
        <end position="51"/>
    </location>
</feature>
<dbReference type="PANTHER" id="PTHR45625:SF3">
    <property type="entry name" value="PEPTIDYL-PROLYL CIS-TRANS ISOMERASE B-RELATED"/>
    <property type="match status" value="1"/>
</dbReference>
<evidence type="ECO:0000256" key="3">
    <source>
        <dbReference type="SAM" id="Phobius"/>
    </source>
</evidence>
<dbReference type="SUPFAM" id="SSF50891">
    <property type="entry name" value="Cyclophilin-like"/>
    <property type="match status" value="1"/>
</dbReference>
<comment type="function">
    <text evidence="1">PPIases accelerate the folding of proteins. It catalyzes the cis-trans isomerization of proline imidic peptide bonds in oligopeptides.</text>
</comment>
<evidence type="ECO:0000256" key="1">
    <source>
        <dbReference type="ARBA" id="ARBA00002388"/>
    </source>
</evidence>
<dbReference type="CDD" id="cd00317">
    <property type="entry name" value="cyclophilin"/>
    <property type="match status" value="1"/>
</dbReference>
<proteinExistence type="predicted"/>
<sequence length="278" mass="29407">MSNEVRRQEAMQKLEKEVTSRERQQKRRPWLIGGGSALALLLVAGLGYAGVQHFGEDETTTEAASTSTETPSIEPLALERSDALPDTVQCNYPDAGDAAKPVDKPATKDISTKGTVKVTLDTTAGKIPLELDRSVSPCTVNAITHLAKSGFYNDTVCHRLVTQGLHILQCGDPTGQGTGGPGFSFANEYPTDEAKDQQQPVNYPRGTIAMANSGADTNGSQFFLNYGDSPLPPSYTYFGKIGDEGLKTLDNVAAQGVEGGGSEGAPATEVKINKASVN</sequence>
<dbReference type="PROSITE" id="PS50072">
    <property type="entry name" value="CSA_PPIASE_2"/>
    <property type="match status" value="1"/>
</dbReference>
<evidence type="ECO:0000313" key="5">
    <source>
        <dbReference type="EMBL" id="AZA11538.1"/>
    </source>
</evidence>
<protein>
    <submittedName>
        <fullName evidence="5">Peptidyl-prolyl cis-trans isomerase B</fullName>
        <ecNumber evidence="5">5.2.1.8</ecNumber>
    </submittedName>
</protein>
<dbReference type="GO" id="GO:0003755">
    <property type="term" value="F:peptidyl-prolyl cis-trans isomerase activity"/>
    <property type="evidence" value="ECO:0007669"/>
    <property type="project" value="UniProtKB-EC"/>
</dbReference>
<feature type="domain" description="PPIase cyclophilin-type" evidence="4">
    <location>
        <begin position="121"/>
        <end position="277"/>
    </location>
</feature>
<keyword evidence="3" id="KW-0472">Membrane</keyword>
<dbReference type="InterPro" id="IPR044666">
    <property type="entry name" value="Cyclophilin_A-like"/>
</dbReference>
<dbReference type="EC" id="5.2.1.8" evidence="5"/>
<name>A0A3G6J3J2_9CORY</name>